<keyword evidence="11" id="KW-0969">Cilium</keyword>
<evidence type="ECO:0000256" key="4">
    <source>
        <dbReference type="ARBA" id="ARBA00022475"/>
    </source>
</evidence>
<name>A0A5J5GDY2_9BACL</name>
<sequence length="264" mass="28668">MESVLQSWPVFLLIFCRITSFFVAAPVFSSRNVPNVFKIGMAFFVSLVVFSSQGTSVKVAGDLTIVLLILQEVLVGLLLGYLAYLMLMAIQIAGSFLDLQIGFSIANVIDPMTGSSAPLLGNFKYMIALLLFLSMNGHHYLLDAIISSYRWVPLQADLYTPITNGSLSGFVIQSVGQAFMLAFQMSAPIVTALFLTDIGLAFLARTAPQYNVFVIGVPLKIIIGLLLLVILMPTLAALFQSLFGILFESMRNLLSVLGNQSPAP</sequence>
<keyword evidence="11" id="KW-0282">Flagellum</keyword>
<evidence type="ECO:0000256" key="6">
    <source>
        <dbReference type="ARBA" id="ARBA00022989"/>
    </source>
</evidence>
<evidence type="ECO:0000313" key="11">
    <source>
        <dbReference type="EMBL" id="KAA9006406.1"/>
    </source>
</evidence>
<dbReference type="PANTHER" id="PTHR30065">
    <property type="entry name" value="FLAGELLAR BIOSYNTHETIC PROTEIN FLIR"/>
    <property type="match status" value="1"/>
</dbReference>
<evidence type="ECO:0000256" key="8">
    <source>
        <dbReference type="ARBA" id="ARBA00023143"/>
    </source>
</evidence>
<dbReference type="Proteomes" id="UP000367750">
    <property type="component" value="Unassembled WGS sequence"/>
</dbReference>
<evidence type="ECO:0000256" key="9">
    <source>
        <dbReference type="NCBIfam" id="TIGR01400"/>
    </source>
</evidence>
<keyword evidence="6 10" id="KW-1133">Transmembrane helix</keyword>
<feature type="transmembrane region" description="Helical" evidence="10">
    <location>
        <begin position="6"/>
        <end position="28"/>
    </location>
</feature>
<evidence type="ECO:0000256" key="2">
    <source>
        <dbReference type="ARBA" id="ARBA00009772"/>
    </source>
</evidence>
<dbReference type="GO" id="GO:0044780">
    <property type="term" value="P:bacterial-type flagellum assembly"/>
    <property type="evidence" value="ECO:0007669"/>
    <property type="project" value="UniProtKB-UniRule"/>
</dbReference>
<dbReference type="GO" id="GO:0006605">
    <property type="term" value="P:protein targeting"/>
    <property type="evidence" value="ECO:0007669"/>
    <property type="project" value="UniProtKB-UniRule"/>
</dbReference>
<keyword evidence="12" id="KW-1185">Reference proteome</keyword>
<proteinExistence type="inferred from homology"/>
<feature type="transmembrane region" description="Helical" evidence="10">
    <location>
        <begin position="219"/>
        <end position="247"/>
    </location>
</feature>
<dbReference type="AlphaFoldDB" id="A0A5J5GDY2"/>
<comment type="function">
    <text evidence="1 10">Role in flagellar biosynthesis.</text>
</comment>
<keyword evidence="5 10" id="KW-0812">Transmembrane</keyword>
<evidence type="ECO:0000256" key="5">
    <source>
        <dbReference type="ARBA" id="ARBA00022692"/>
    </source>
</evidence>
<dbReference type="EMBL" id="VYKK01000005">
    <property type="protein sequence ID" value="KAA9006406.1"/>
    <property type="molecule type" value="Genomic_DNA"/>
</dbReference>
<feature type="transmembrane region" description="Helical" evidence="10">
    <location>
        <begin position="35"/>
        <end position="53"/>
    </location>
</feature>
<evidence type="ECO:0000256" key="7">
    <source>
        <dbReference type="ARBA" id="ARBA00023136"/>
    </source>
</evidence>
<dbReference type="InterPro" id="IPR006303">
    <property type="entry name" value="FliR"/>
</dbReference>
<gene>
    <name evidence="11" type="primary">fliR</name>
    <name evidence="11" type="ORF">F4V43_05485</name>
</gene>
<keyword evidence="7 10" id="KW-0472">Membrane</keyword>
<protein>
    <recommendedName>
        <fullName evidence="3 9">Flagellar biosynthetic protein FliR</fullName>
    </recommendedName>
</protein>
<dbReference type="PRINTS" id="PR00953">
    <property type="entry name" value="TYPE3IMRPROT"/>
</dbReference>
<dbReference type="InterPro" id="IPR002010">
    <property type="entry name" value="T3SS_IM_R"/>
</dbReference>
<keyword evidence="8 10" id="KW-0975">Bacterial flagellum</keyword>
<dbReference type="Pfam" id="PF01311">
    <property type="entry name" value="Bac_export_1"/>
    <property type="match status" value="1"/>
</dbReference>
<organism evidence="11 12">
    <name type="scientific">Paenibacillus spiritus</name>
    <dbReference type="NCBI Taxonomy" id="2496557"/>
    <lineage>
        <taxon>Bacteria</taxon>
        <taxon>Bacillati</taxon>
        <taxon>Bacillota</taxon>
        <taxon>Bacilli</taxon>
        <taxon>Bacillales</taxon>
        <taxon>Paenibacillaceae</taxon>
        <taxon>Paenibacillus</taxon>
    </lineage>
</organism>
<reference evidence="11 12" key="1">
    <citation type="submission" date="2019-09" db="EMBL/GenBank/DDBJ databases">
        <title>Bacillus ochoae sp. nov., Paenibacillus whitsoniae sp. nov., Paenibacillus spiritus sp. nov. Isolated from the Mars Exploration Rover during spacecraft assembly.</title>
        <authorList>
            <person name="Seuylemezian A."/>
            <person name="Vaishampayan P."/>
        </authorList>
    </citation>
    <scope>NUCLEOTIDE SEQUENCE [LARGE SCALE GENOMIC DNA]</scope>
    <source>
        <strain evidence="11 12">MER_111</strain>
    </source>
</reference>
<feature type="transmembrane region" description="Helical" evidence="10">
    <location>
        <begin position="189"/>
        <end position="207"/>
    </location>
</feature>
<dbReference type="OrthoDB" id="9807748at2"/>
<keyword evidence="4 10" id="KW-1003">Cell membrane</keyword>
<dbReference type="GO" id="GO:0009425">
    <property type="term" value="C:bacterial-type flagellum basal body"/>
    <property type="evidence" value="ECO:0007669"/>
    <property type="project" value="UniProtKB-SubCell"/>
</dbReference>
<comment type="similarity">
    <text evidence="2 10">Belongs to the FliR/MopE/SpaR family.</text>
</comment>
<dbReference type="PANTHER" id="PTHR30065:SF1">
    <property type="entry name" value="SURFACE PRESENTATION OF ANTIGENS PROTEIN SPAR"/>
    <property type="match status" value="1"/>
</dbReference>
<accession>A0A5J5GDY2</accession>
<dbReference type="NCBIfam" id="TIGR01400">
    <property type="entry name" value="fliR"/>
    <property type="match status" value="1"/>
</dbReference>
<feature type="transmembrane region" description="Helical" evidence="10">
    <location>
        <begin position="65"/>
        <end position="87"/>
    </location>
</feature>
<comment type="subcellular location">
    <subcellularLocation>
        <location evidence="10">Cell membrane</location>
        <topology evidence="10">Multi-pass membrane protein</topology>
    </subcellularLocation>
    <subcellularLocation>
        <location evidence="10">Bacterial flagellum basal body</location>
    </subcellularLocation>
</comment>
<evidence type="ECO:0000256" key="10">
    <source>
        <dbReference type="RuleBase" id="RU362071"/>
    </source>
</evidence>
<dbReference type="GO" id="GO:0005886">
    <property type="term" value="C:plasma membrane"/>
    <property type="evidence" value="ECO:0007669"/>
    <property type="project" value="UniProtKB-SubCell"/>
</dbReference>
<keyword evidence="11" id="KW-0966">Cell projection</keyword>
<evidence type="ECO:0000256" key="1">
    <source>
        <dbReference type="ARBA" id="ARBA00002578"/>
    </source>
</evidence>
<evidence type="ECO:0000313" key="12">
    <source>
        <dbReference type="Proteomes" id="UP000367750"/>
    </source>
</evidence>
<dbReference type="RefSeq" id="WP_150457237.1">
    <property type="nucleotide sequence ID" value="NZ_VYKK01000005.1"/>
</dbReference>
<comment type="caution">
    <text evidence="11">The sequence shown here is derived from an EMBL/GenBank/DDBJ whole genome shotgun (WGS) entry which is preliminary data.</text>
</comment>
<evidence type="ECO:0000256" key="3">
    <source>
        <dbReference type="ARBA" id="ARBA00021717"/>
    </source>
</evidence>